<organism evidence="2 3">
    <name type="scientific">Enterococcus lemanii</name>
    <dbReference type="NCBI Taxonomy" id="1159752"/>
    <lineage>
        <taxon>Bacteria</taxon>
        <taxon>Bacillati</taxon>
        <taxon>Bacillota</taxon>
        <taxon>Bacilli</taxon>
        <taxon>Lactobacillales</taxon>
        <taxon>Enterococcaceae</taxon>
        <taxon>Enterococcus</taxon>
    </lineage>
</organism>
<dbReference type="EMBL" id="JBHSGS010000031">
    <property type="protein sequence ID" value="MFC4719192.1"/>
    <property type="molecule type" value="Genomic_DNA"/>
</dbReference>
<proteinExistence type="predicted"/>
<dbReference type="Proteomes" id="UP001595969">
    <property type="component" value="Unassembled WGS sequence"/>
</dbReference>
<keyword evidence="3" id="KW-1185">Reference proteome</keyword>
<dbReference type="RefSeq" id="WP_204653320.1">
    <property type="nucleotide sequence ID" value="NZ_JAFBFD010000008.1"/>
</dbReference>
<accession>A0ABV9MT62</accession>
<evidence type="ECO:0000313" key="2">
    <source>
        <dbReference type="EMBL" id="MFC4719192.1"/>
    </source>
</evidence>
<evidence type="ECO:0008006" key="4">
    <source>
        <dbReference type="Google" id="ProtNLM"/>
    </source>
</evidence>
<keyword evidence="1" id="KW-0472">Membrane</keyword>
<feature type="transmembrane region" description="Helical" evidence="1">
    <location>
        <begin position="188"/>
        <end position="215"/>
    </location>
</feature>
<evidence type="ECO:0000313" key="3">
    <source>
        <dbReference type="Proteomes" id="UP001595969"/>
    </source>
</evidence>
<sequence>MKRIKQMNIIKLFSVLGISPMVLAIVTYLTANANLVEHSQMNQMILYKEYLMNKIILLPDFKNISYLGGRQVYLLLQPYFFWLLFLLIGAYSYLRQDFRYYQWLAVRSENVNKLYYRMQVKGSRASILFSFVYHATIILLILKGNNYQYQTSNLALIQQMLFIFISHTFLMLGVLACLFNVYLIKGELFFLVSVVIVVAFILMLNLTFPQIALLFLWYENYWLNSLLVGMILFVIAKLLKKKLKFYL</sequence>
<feature type="transmembrane region" description="Helical" evidence="1">
    <location>
        <begin position="125"/>
        <end position="142"/>
    </location>
</feature>
<feature type="transmembrane region" description="Helical" evidence="1">
    <location>
        <begin position="72"/>
        <end position="94"/>
    </location>
</feature>
<comment type="caution">
    <text evidence="2">The sequence shown here is derived from an EMBL/GenBank/DDBJ whole genome shotgun (WGS) entry which is preliminary data.</text>
</comment>
<feature type="transmembrane region" description="Helical" evidence="1">
    <location>
        <begin position="162"/>
        <end position="181"/>
    </location>
</feature>
<reference evidence="3" key="1">
    <citation type="journal article" date="2019" name="Int. J. Syst. Evol. Microbiol.">
        <title>The Global Catalogue of Microorganisms (GCM) 10K type strain sequencing project: providing services to taxonomists for standard genome sequencing and annotation.</title>
        <authorList>
            <consortium name="The Broad Institute Genomics Platform"/>
            <consortium name="The Broad Institute Genome Sequencing Center for Infectious Disease"/>
            <person name="Wu L."/>
            <person name="Ma J."/>
        </authorList>
    </citation>
    <scope>NUCLEOTIDE SEQUENCE [LARGE SCALE GENOMIC DNA]</scope>
    <source>
        <strain evidence="3">CGMCC 1.19032</strain>
    </source>
</reference>
<protein>
    <recommendedName>
        <fullName evidence="4">ABC transporter permease</fullName>
    </recommendedName>
</protein>
<feature type="transmembrane region" description="Helical" evidence="1">
    <location>
        <begin position="12"/>
        <end position="31"/>
    </location>
</feature>
<feature type="transmembrane region" description="Helical" evidence="1">
    <location>
        <begin position="221"/>
        <end position="239"/>
    </location>
</feature>
<keyword evidence="1" id="KW-0812">Transmembrane</keyword>
<evidence type="ECO:0000256" key="1">
    <source>
        <dbReference type="SAM" id="Phobius"/>
    </source>
</evidence>
<gene>
    <name evidence="2" type="ORF">ACFO5I_05565</name>
</gene>
<name>A0ABV9MT62_9ENTE</name>
<keyword evidence="1" id="KW-1133">Transmembrane helix</keyword>